<reference evidence="2" key="1">
    <citation type="journal article" date="2023" name="Nat. Plants">
        <title>Single-cell RNA sequencing provides a high-resolution roadmap for understanding the multicellular compartmentation of specialized metabolism.</title>
        <authorList>
            <person name="Sun S."/>
            <person name="Shen X."/>
            <person name="Li Y."/>
            <person name="Li Y."/>
            <person name="Wang S."/>
            <person name="Li R."/>
            <person name="Zhang H."/>
            <person name="Shen G."/>
            <person name="Guo B."/>
            <person name="Wei J."/>
            <person name="Xu J."/>
            <person name="St-Pierre B."/>
            <person name="Chen S."/>
            <person name="Sun C."/>
        </authorList>
    </citation>
    <scope>NUCLEOTIDE SEQUENCE [LARGE SCALE GENOMIC DNA]</scope>
</reference>
<evidence type="ECO:0000313" key="1">
    <source>
        <dbReference type="EMBL" id="KAI5663675.1"/>
    </source>
</evidence>
<evidence type="ECO:0000313" key="2">
    <source>
        <dbReference type="Proteomes" id="UP001060085"/>
    </source>
</evidence>
<accession>A0ACC0ATK8</accession>
<gene>
    <name evidence="1" type="ORF">M9H77_22998</name>
</gene>
<sequence length="180" mass="20496">MEEVPAHVYPGPIVPNVLTRQHEHRSGHFSGYKAKKEPLEAWILRAFTGSETDDDLILRVRGFIFLLLGSHMLPDFSGNLVHVVVHGSFGGYTTDRGSLSHSTYLGWRLRVKDGPAWAVEVLSYLNDEYIRWYWGITRVYIGNPANRDTRLVGYQPAGVDRRMMEVDDLLSLLFPADPDR</sequence>
<name>A0ACC0ATK8_CATRO</name>
<protein>
    <submittedName>
        <fullName evidence="1">Uncharacterized protein</fullName>
    </submittedName>
</protein>
<proteinExistence type="predicted"/>
<keyword evidence="2" id="KW-1185">Reference proteome</keyword>
<organism evidence="1 2">
    <name type="scientific">Catharanthus roseus</name>
    <name type="common">Madagascar periwinkle</name>
    <name type="synonym">Vinca rosea</name>
    <dbReference type="NCBI Taxonomy" id="4058"/>
    <lineage>
        <taxon>Eukaryota</taxon>
        <taxon>Viridiplantae</taxon>
        <taxon>Streptophyta</taxon>
        <taxon>Embryophyta</taxon>
        <taxon>Tracheophyta</taxon>
        <taxon>Spermatophyta</taxon>
        <taxon>Magnoliopsida</taxon>
        <taxon>eudicotyledons</taxon>
        <taxon>Gunneridae</taxon>
        <taxon>Pentapetalae</taxon>
        <taxon>asterids</taxon>
        <taxon>lamiids</taxon>
        <taxon>Gentianales</taxon>
        <taxon>Apocynaceae</taxon>
        <taxon>Rauvolfioideae</taxon>
        <taxon>Vinceae</taxon>
        <taxon>Catharanthinae</taxon>
        <taxon>Catharanthus</taxon>
    </lineage>
</organism>
<dbReference type="Proteomes" id="UP001060085">
    <property type="component" value="Linkage Group LG05"/>
</dbReference>
<comment type="caution">
    <text evidence="1">The sequence shown here is derived from an EMBL/GenBank/DDBJ whole genome shotgun (WGS) entry which is preliminary data.</text>
</comment>
<dbReference type="EMBL" id="CM044705">
    <property type="protein sequence ID" value="KAI5663675.1"/>
    <property type="molecule type" value="Genomic_DNA"/>
</dbReference>